<reference evidence="3 4" key="1">
    <citation type="journal article" date="2023" name="G3 (Bethesda)">
        <title>A chromosome-length genome assembly and annotation of blackberry (Rubus argutus, cv. 'Hillquist').</title>
        <authorList>
            <person name="Bruna T."/>
            <person name="Aryal R."/>
            <person name="Dudchenko O."/>
            <person name="Sargent D.J."/>
            <person name="Mead D."/>
            <person name="Buti M."/>
            <person name="Cavallini A."/>
            <person name="Hytonen T."/>
            <person name="Andres J."/>
            <person name="Pham M."/>
            <person name="Weisz D."/>
            <person name="Mascagni F."/>
            <person name="Usai G."/>
            <person name="Natali L."/>
            <person name="Bassil N."/>
            <person name="Fernandez G.E."/>
            <person name="Lomsadze A."/>
            <person name="Armour M."/>
            <person name="Olukolu B."/>
            <person name="Poorten T."/>
            <person name="Britton C."/>
            <person name="Davik J."/>
            <person name="Ashrafi H."/>
            <person name="Aiden E.L."/>
            <person name="Borodovsky M."/>
            <person name="Worthington M."/>
        </authorList>
    </citation>
    <scope>NUCLEOTIDE SEQUENCE [LARGE SCALE GENOMIC DNA]</scope>
    <source>
        <strain evidence="3">PI 553951</strain>
    </source>
</reference>
<dbReference type="GO" id="GO:0030422">
    <property type="term" value="P:siRNA processing"/>
    <property type="evidence" value="ECO:0007669"/>
    <property type="project" value="TreeGrafter"/>
</dbReference>
<keyword evidence="1" id="KW-0943">RNA-mediated gene silencing</keyword>
<sequence>MYMESKRVAQSPSISVDEGFVYVHRVQITPSKVYFCGPELNLSNRVLRNYPEDGDNFLRVSFVDEDLGKMRSVDLSPRTSCAEGERRTRVYERILSTLRDGIVIGKKKFEFLAFSKSQLRENSVWLFASRRGLSAQDIRDWMGDFGPIRNVARHAARLGQLFSSSRETFSVGSDEIEVIPDVKIETGGIKYCFSDGIGKISPEFAEIVARKCGLSSTPSAFQIRYGGYKGVVAVDPTLSNKLSLRKSMLKFNSQNTKLDVLLWSRYLPCFLNRELITLLSTLGVQDHVFEKKQNRQ</sequence>
<accession>A0AAW1WZV4</accession>
<dbReference type="Proteomes" id="UP001457282">
    <property type="component" value="Unassembled WGS sequence"/>
</dbReference>
<keyword evidence="1" id="KW-0694">RNA-binding</keyword>
<comment type="similarity">
    <text evidence="1">Belongs to the RdRP family.</text>
</comment>
<dbReference type="GO" id="GO:0003968">
    <property type="term" value="F:RNA-directed RNA polymerase activity"/>
    <property type="evidence" value="ECO:0007669"/>
    <property type="project" value="UniProtKB-KW"/>
</dbReference>
<dbReference type="PANTHER" id="PTHR23079">
    <property type="entry name" value="RNA-DEPENDENT RNA POLYMERASE"/>
    <property type="match status" value="1"/>
</dbReference>
<keyword evidence="1" id="KW-0808">Transferase</keyword>
<gene>
    <name evidence="3" type="ORF">M0R45_027098</name>
</gene>
<dbReference type="InterPro" id="IPR057596">
    <property type="entry name" value="RDRP_core"/>
</dbReference>
<name>A0AAW1WZV4_RUBAR</name>
<keyword evidence="1" id="KW-0696">RNA-directed RNA polymerase</keyword>
<dbReference type="GO" id="GO:0031380">
    <property type="term" value="C:nuclear RNA-directed RNA polymerase complex"/>
    <property type="evidence" value="ECO:0007669"/>
    <property type="project" value="TreeGrafter"/>
</dbReference>
<dbReference type="EC" id="2.7.7.48" evidence="1"/>
<evidence type="ECO:0000259" key="2">
    <source>
        <dbReference type="Pfam" id="PF05183"/>
    </source>
</evidence>
<dbReference type="GO" id="GO:0003723">
    <property type="term" value="F:RNA binding"/>
    <property type="evidence" value="ECO:0007669"/>
    <property type="project" value="UniProtKB-KW"/>
</dbReference>
<dbReference type="EMBL" id="JBEDUW010000005">
    <property type="protein sequence ID" value="KAK9930039.1"/>
    <property type="molecule type" value="Genomic_DNA"/>
</dbReference>
<feature type="domain" description="RDRP core" evidence="2">
    <location>
        <begin position="28"/>
        <end position="296"/>
    </location>
</feature>
<organism evidence="3 4">
    <name type="scientific">Rubus argutus</name>
    <name type="common">Southern blackberry</name>
    <dbReference type="NCBI Taxonomy" id="59490"/>
    <lineage>
        <taxon>Eukaryota</taxon>
        <taxon>Viridiplantae</taxon>
        <taxon>Streptophyta</taxon>
        <taxon>Embryophyta</taxon>
        <taxon>Tracheophyta</taxon>
        <taxon>Spermatophyta</taxon>
        <taxon>Magnoliopsida</taxon>
        <taxon>eudicotyledons</taxon>
        <taxon>Gunneridae</taxon>
        <taxon>Pentapetalae</taxon>
        <taxon>rosids</taxon>
        <taxon>fabids</taxon>
        <taxon>Rosales</taxon>
        <taxon>Rosaceae</taxon>
        <taxon>Rosoideae</taxon>
        <taxon>Rosoideae incertae sedis</taxon>
        <taxon>Rubus</taxon>
    </lineage>
</organism>
<dbReference type="Pfam" id="PF05183">
    <property type="entry name" value="RdRP"/>
    <property type="match status" value="1"/>
</dbReference>
<comment type="caution">
    <text evidence="3">The sequence shown here is derived from an EMBL/GenBank/DDBJ whole genome shotgun (WGS) entry which is preliminary data.</text>
</comment>
<keyword evidence="4" id="KW-1185">Reference proteome</keyword>
<evidence type="ECO:0000313" key="4">
    <source>
        <dbReference type="Proteomes" id="UP001457282"/>
    </source>
</evidence>
<keyword evidence="1" id="KW-0548">Nucleotidyltransferase</keyword>
<evidence type="ECO:0000256" key="1">
    <source>
        <dbReference type="RuleBase" id="RU363098"/>
    </source>
</evidence>
<evidence type="ECO:0000313" key="3">
    <source>
        <dbReference type="EMBL" id="KAK9930039.1"/>
    </source>
</evidence>
<proteinExistence type="inferred from homology"/>
<dbReference type="AlphaFoldDB" id="A0AAW1WZV4"/>
<comment type="function">
    <text evidence="1">Probably involved in the RNA silencing pathway and required for the generation of small interfering RNAs (siRNAs).</text>
</comment>
<protein>
    <recommendedName>
        <fullName evidence="1">RNA-dependent RNA polymerase</fullName>
        <ecNumber evidence="1">2.7.7.48</ecNumber>
    </recommendedName>
</protein>
<dbReference type="InterPro" id="IPR007855">
    <property type="entry name" value="RDRP"/>
</dbReference>
<dbReference type="PANTHER" id="PTHR23079:SF1">
    <property type="entry name" value="RNA-DEPENDENT RNA POLYMERASE 1"/>
    <property type="match status" value="1"/>
</dbReference>
<comment type="catalytic activity">
    <reaction evidence="1">
        <text>RNA(n) + a ribonucleoside 5'-triphosphate = RNA(n+1) + diphosphate</text>
        <dbReference type="Rhea" id="RHEA:21248"/>
        <dbReference type="Rhea" id="RHEA-COMP:14527"/>
        <dbReference type="Rhea" id="RHEA-COMP:17342"/>
        <dbReference type="ChEBI" id="CHEBI:33019"/>
        <dbReference type="ChEBI" id="CHEBI:61557"/>
        <dbReference type="ChEBI" id="CHEBI:140395"/>
        <dbReference type="EC" id="2.7.7.48"/>
    </reaction>
</comment>